<dbReference type="EMBL" id="CP026538">
    <property type="protein sequence ID" value="QAZ67267.1"/>
    <property type="molecule type" value="Genomic_DNA"/>
</dbReference>
<dbReference type="AlphaFoldDB" id="A0A4P6HJI8"/>
<dbReference type="KEGG" id="dcb:C3Y92_08505"/>
<keyword evidence="1" id="KW-1133">Transmembrane helix</keyword>
<dbReference type="RefSeq" id="WP_129351686.1">
    <property type="nucleotide sequence ID" value="NZ_CP026538.1"/>
</dbReference>
<proteinExistence type="predicted"/>
<evidence type="ECO:0000256" key="1">
    <source>
        <dbReference type="SAM" id="Phobius"/>
    </source>
</evidence>
<keyword evidence="1" id="KW-0812">Transmembrane</keyword>
<dbReference type="Gene3D" id="1.20.5.1230">
    <property type="entry name" value="Apolipoprotein A-I"/>
    <property type="match status" value="1"/>
</dbReference>
<gene>
    <name evidence="2" type="ORF">C3Y92_08505</name>
</gene>
<name>A0A4P6HJI8_9BACT</name>
<reference evidence="2 3" key="1">
    <citation type="submission" date="2018-02" db="EMBL/GenBank/DDBJ databases">
        <title>Genome sequence of Desulfovibrio carbinolicus DSM 3852.</title>
        <authorList>
            <person name="Wilbanks E."/>
            <person name="Skennerton C.T."/>
            <person name="Orphan V.J."/>
        </authorList>
    </citation>
    <scope>NUCLEOTIDE SEQUENCE [LARGE SCALE GENOMIC DNA]</scope>
    <source>
        <strain evidence="2 3">DSM 3852</strain>
    </source>
</reference>
<keyword evidence="1" id="KW-0472">Membrane</keyword>
<protein>
    <submittedName>
        <fullName evidence="2">Uncharacterized protein</fullName>
    </submittedName>
</protein>
<accession>A0A4P6HJI8</accession>
<dbReference type="OrthoDB" id="9798009at2"/>
<sequence>MDYTELLSWLSYPLTLIMSPLLGLLRIKGVPESLSLIIVAGMCFVITRGWWTWRPLMRQVKTCNKNLAAMPDTGLAGVQYQNFLSTLTAKCPTLEETWSKFAQTLVQKDGGRLFLTISPATYFSVERFEGVVQLRRLAKWSGLFVGIGLLFTFLGLVAALSSASQAIQAATANSGQGQDAMQGALKDLLHAATFKFYTSIFGLLASLTVSYAEKWFRRELEGALRSFRKQLERLLPIQSPEQLLYEQLHEARETTTQIKKFNTDISEGLIRMSGAVATAMQEAVTPVHRELCEGFSTTSAAMSRAMIEAVDPVRQGLDQVGQNIGAMEQTIGRSIGENIKVMQEETLNVLASRLNQVVDQQAGAELTTMANTLETLTHSLAQMKDSLDSGGGAFAATLEAAARELHEGVAGLAEATRGISQHVAHDVSQTQAVLQERLRGIGDEMAQALTQMREAMDGAAGSVTGQSAQAVAVLGKAVEDMAETMRRTAAETGDQTARNAQSMSESIASVLQEMRDESARVAQTNQQSMERLLQVSTTARENMSVALAKVGEEVAAQGQAAAARLTDGTTTVLASLNDSLGNMGTHVLKLSTSLTEVDQALNLHGRNVREAASSSQVAAKALEAAAGSIGAASSPIVSTQNALAASVRGMEQSLRSLVDGATAMGRTASAAQTAIQQASHSLENSWQQHVGRFQGVDASLAIVLRDMLSAMDSNAAKLNQYVQSIDTHIGRAVERFSEAIEELNEIFENTLVAMKSR</sequence>
<keyword evidence="3" id="KW-1185">Reference proteome</keyword>
<feature type="transmembrane region" description="Helical" evidence="1">
    <location>
        <begin position="7"/>
        <end position="27"/>
    </location>
</feature>
<evidence type="ECO:0000313" key="3">
    <source>
        <dbReference type="Proteomes" id="UP000293296"/>
    </source>
</evidence>
<dbReference type="Proteomes" id="UP000293296">
    <property type="component" value="Chromosome"/>
</dbReference>
<evidence type="ECO:0000313" key="2">
    <source>
        <dbReference type="EMBL" id="QAZ67267.1"/>
    </source>
</evidence>
<organism evidence="2 3">
    <name type="scientific">Solidesulfovibrio carbinolicus</name>
    <dbReference type="NCBI Taxonomy" id="296842"/>
    <lineage>
        <taxon>Bacteria</taxon>
        <taxon>Pseudomonadati</taxon>
        <taxon>Thermodesulfobacteriota</taxon>
        <taxon>Desulfovibrionia</taxon>
        <taxon>Desulfovibrionales</taxon>
        <taxon>Desulfovibrionaceae</taxon>
        <taxon>Solidesulfovibrio</taxon>
    </lineage>
</organism>
<feature type="transmembrane region" description="Helical" evidence="1">
    <location>
        <begin position="33"/>
        <end position="51"/>
    </location>
</feature>
<dbReference type="SUPFAM" id="SSF58113">
    <property type="entry name" value="Apolipoprotein A-I"/>
    <property type="match status" value="1"/>
</dbReference>
<feature type="transmembrane region" description="Helical" evidence="1">
    <location>
        <begin position="143"/>
        <end position="163"/>
    </location>
</feature>